<dbReference type="EMBL" id="KN818536">
    <property type="protein sequence ID" value="KIL55291.1"/>
    <property type="molecule type" value="Genomic_DNA"/>
</dbReference>
<name>A0A0C2WFA7_AMAMK</name>
<dbReference type="AlphaFoldDB" id="A0A0C2WFA7"/>
<dbReference type="STRING" id="946122.A0A0C2WFA7"/>
<gene>
    <name evidence="1" type="ORF">M378DRAFT_173746</name>
</gene>
<reference evidence="1 2" key="1">
    <citation type="submission" date="2014-04" db="EMBL/GenBank/DDBJ databases">
        <title>Evolutionary Origins and Diversification of the Mycorrhizal Mutualists.</title>
        <authorList>
            <consortium name="DOE Joint Genome Institute"/>
            <consortium name="Mycorrhizal Genomics Consortium"/>
            <person name="Kohler A."/>
            <person name="Kuo A."/>
            <person name="Nagy L.G."/>
            <person name="Floudas D."/>
            <person name="Copeland A."/>
            <person name="Barry K.W."/>
            <person name="Cichocki N."/>
            <person name="Veneault-Fourrey C."/>
            <person name="LaButti K."/>
            <person name="Lindquist E.A."/>
            <person name="Lipzen A."/>
            <person name="Lundell T."/>
            <person name="Morin E."/>
            <person name="Murat C."/>
            <person name="Riley R."/>
            <person name="Ohm R."/>
            <person name="Sun H."/>
            <person name="Tunlid A."/>
            <person name="Henrissat B."/>
            <person name="Grigoriev I.V."/>
            <person name="Hibbett D.S."/>
            <person name="Martin F."/>
        </authorList>
    </citation>
    <scope>NUCLEOTIDE SEQUENCE [LARGE SCALE GENOMIC DNA]</scope>
    <source>
        <strain evidence="1 2">Koide BX008</strain>
    </source>
</reference>
<evidence type="ECO:0000313" key="2">
    <source>
        <dbReference type="Proteomes" id="UP000054549"/>
    </source>
</evidence>
<dbReference type="InParanoid" id="A0A0C2WFA7"/>
<dbReference type="OrthoDB" id="3255221at2759"/>
<organism evidence="1 2">
    <name type="scientific">Amanita muscaria (strain Koide BX008)</name>
    <dbReference type="NCBI Taxonomy" id="946122"/>
    <lineage>
        <taxon>Eukaryota</taxon>
        <taxon>Fungi</taxon>
        <taxon>Dikarya</taxon>
        <taxon>Basidiomycota</taxon>
        <taxon>Agaricomycotina</taxon>
        <taxon>Agaricomycetes</taxon>
        <taxon>Agaricomycetidae</taxon>
        <taxon>Agaricales</taxon>
        <taxon>Pluteineae</taxon>
        <taxon>Amanitaceae</taxon>
        <taxon>Amanita</taxon>
    </lineage>
</organism>
<proteinExistence type="predicted"/>
<accession>A0A0C2WFA7</accession>
<dbReference type="HOGENOM" id="CLU_162184_0_0_1"/>
<evidence type="ECO:0000313" key="1">
    <source>
        <dbReference type="EMBL" id="KIL55291.1"/>
    </source>
</evidence>
<keyword evidence="2" id="KW-1185">Reference proteome</keyword>
<protein>
    <submittedName>
        <fullName evidence="1">Uncharacterized protein</fullName>
    </submittedName>
</protein>
<dbReference type="Proteomes" id="UP000054549">
    <property type="component" value="Unassembled WGS sequence"/>
</dbReference>
<sequence>MRQRYDSMLRNCPLPRLWGLSLLGTSLRVYAGEVATGELEPAFVGRPSTNHILPYDFLEGGWNIDILSQEGFNKMKEIVEEIIRSAAALERV</sequence>